<dbReference type="EMBL" id="CP104874">
    <property type="protein sequence ID" value="WWF04690.1"/>
    <property type="molecule type" value="Genomic_DNA"/>
</dbReference>
<reference evidence="1 2" key="1">
    <citation type="submission" date="2022-09" db="EMBL/GenBank/DDBJ databases">
        <title>Complete genome sequence of Janibacter terrae strain COS04-44, PCL-degrading bacteria isolated from oil spilled coast.</title>
        <authorList>
            <person name="Park H."/>
            <person name="Kim J.Y."/>
            <person name="An S.H."/>
            <person name="Lee C.M."/>
            <person name="Weon H.-Y."/>
        </authorList>
    </citation>
    <scope>NUCLEOTIDE SEQUENCE [LARGE SCALE GENOMIC DNA]</scope>
    <source>
        <strain evidence="1 2">COS04-44</strain>
    </source>
</reference>
<name>A0ABZ2FED1_9MICO</name>
<accession>A0ABZ2FED1</accession>
<evidence type="ECO:0000313" key="1">
    <source>
        <dbReference type="EMBL" id="WWF04690.1"/>
    </source>
</evidence>
<gene>
    <name evidence="1" type="ORF">N5P18_13520</name>
</gene>
<sequence>MGSRSVGTAVLAVGLAIGVTGGAAVVQSAPAEAANVTRVQSSIDVGGCVIRLYSYGPRVHANHTHTCVGVKSVNITGMGRLQIHFSEPGRTVGLSAGSDETLTGRGIAAGIDGTSRYATVSLYDTRLKRRLHLGRSTDYSRAAGASSNIWFSSTRVLS</sequence>
<dbReference type="RefSeq" id="WP_338537952.1">
    <property type="nucleotide sequence ID" value="NZ_CP104874.1"/>
</dbReference>
<keyword evidence="2" id="KW-1185">Reference proteome</keyword>
<dbReference type="Proteomes" id="UP001381003">
    <property type="component" value="Chromosome"/>
</dbReference>
<evidence type="ECO:0000313" key="2">
    <source>
        <dbReference type="Proteomes" id="UP001381003"/>
    </source>
</evidence>
<proteinExistence type="predicted"/>
<organism evidence="1 2">
    <name type="scientific">Janibacter terrae</name>
    <dbReference type="NCBI Taxonomy" id="103817"/>
    <lineage>
        <taxon>Bacteria</taxon>
        <taxon>Bacillati</taxon>
        <taxon>Actinomycetota</taxon>
        <taxon>Actinomycetes</taxon>
        <taxon>Micrococcales</taxon>
        <taxon>Intrasporangiaceae</taxon>
        <taxon>Janibacter</taxon>
    </lineage>
</organism>
<protein>
    <submittedName>
        <fullName evidence="1">Uncharacterized protein</fullName>
    </submittedName>
</protein>